<evidence type="ECO:0000256" key="7">
    <source>
        <dbReference type="ARBA" id="ARBA00023316"/>
    </source>
</evidence>
<dbReference type="STRING" id="4540.A0A3L6QNX8"/>
<feature type="compositionally biased region" description="Low complexity" evidence="9">
    <location>
        <begin position="91"/>
        <end position="113"/>
    </location>
</feature>
<dbReference type="OrthoDB" id="187139at2759"/>
<dbReference type="Gene3D" id="2.160.20.10">
    <property type="entry name" value="Single-stranded right-handed beta-helix, Pectin lyase-like"/>
    <property type="match status" value="1"/>
</dbReference>
<dbReference type="Pfam" id="PF00295">
    <property type="entry name" value="Glyco_hydro_28"/>
    <property type="match status" value="1"/>
</dbReference>
<evidence type="ECO:0000256" key="3">
    <source>
        <dbReference type="ARBA" id="ARBA00022512"/>
    </source>
</evidence>
<keyword evidence="4" id="KW-0964">Secreted</keyword>
<dbReference type="GO" id="GO:0071555">
    <property type="term" value="P:cell wall organization"/>
    <property type="evidence" value="ECO:0007669"/>
    <property type="project" value="UniProtKB-KW"/>
</dbReference>
<comment type="subcellular location">
    <subcellularLocation>
        <location evidence="1">Secreted</location>
        <location evidence="1">Cell wall</location>
    </subcellularLocation>
</comment>
<dbReference type="AlphaFoldDB" id="A0A3L6QNX8"/>
<sequence>MEAAARIATSLLLALAVASTFLCDGAHGGRGGRRHATRRTRHDSSWPTTTSAQSKRGALPRARRRRDRVRSPCTTSSRASAPPGTAWRTTPARSRPRGAPRAGAAAAGRAHVPGARHRVQRTEPGQRHAPGRRDDRGAGLVDGKGAEMAGSPLQASRVGTHGANAYGSCDSPVAVRFFLSNDVTVQGLKVQNSPQFHVRFDGCRGMVVRGLAISSPAQSPNTNGIHVENSTDVLIASSATSGGDDCIFIGAGTSGARVEDVTRGPGGHGISIGSLGSPGHGRACPTGRCAARRSSGRTTACGSRRGRAPPGPCRQCCSRTCAWRACATTAVSVSGVSYADVRSTYEGGGAHVRLACSDAAPCTGITLSDVECHDPNL</sequence>
<keyword evidence="10" id="KW-0732">Signal</keyword>
<dbReference type="EMBL" id="PQIB02000011">
    <property type="protein sequence ID" value="RLM84405.1"/>
    <property type="molecule type" value="Genomic_DNA"/>
</dbReference>
<keyword evidence="5 8" id="KW-0378">Hydrolase</keyword>
<keyword evidence="12" id="KW-1185">Reference proteome</keyword>
<proteinExistence type="inferred from homology"/>
<comment type="caution">
    <text evidence="11">The sequence shown here is derived from an EMBL/GenBank/DDBJ whole genome shotgun (WGS) entry which is preliminary data.</text>
</comment>
<evidence type="ECO:0000313" key="12">
    <source>
        <dbReference type="Proteomes" id="UP000275267"/>
    </source>
</evidence>
<comment type="similarity">
    <text evidence="2 8">Belongs to the glycosyl hydrolase 28 family.</text>
</comment>
<feature type="chain" id="PRO_5018173980" evidence="10">
    <location>
        <begin position="29"/>
        <end position="377"/>
    </location>
</feature>
<evidence type="ECO:0000256" key="8">
    <source>
        <dbReference type="RuleBase" id="RU361169"/>
    </source>
</evidence>
<dbReference type="Proteomes" id="UP000275267">
    <property type="component" value="Unassembled WGS sequence"/>
</dbReference>
<reference evidence="12" key="1">
    <citation type="journal article" date="2019" name="Nat. Commun.">
        <title>The genome of broomcorn millet.</title>
        <authorList>
            <person name="Zou C."/>
            <person name="Miki D."/>
            <person name="Li D."/>
            <person name="Tang Q."/>
            <person name="Xiao L."/>
            <person name="Rajput S."/>
            <person name="Deng P."/>
            <person name="Jia W."/>
            <person name="Huang R."/>
            <person name="Zhang M."/>
            <person name="Sun Y."/>
            <person name="Hu J."/>
            <person name="Fu X."/>
            <person name="Schnable P.S."/>
            <person name="Li F."/>
            <person name="Zhang H."/>
            <person name="Feng B."/>
            <person name="Zhu X."/>
            <person name="Liu R."/>
            <person name="Schnable J.C."/>
            <person name="Zhu J.-K."/>
            <person name="Zhang H."/>
        </authorList>
    </citation>
    <scope>NUCLEOTIDE SEQUENCE [LARGE SCALE GENOMIC DNA]</scope>
</reference>
<feature type="compositionally biased region" description="Polar residues" evidence="9">
    <location>
        <begin position="45"/>
        <end position="54"/>
    </location>
</feature>
<dbReference type="InterPro" id="IPR012334">
    <property type="entry name" value="Pectin_lyas_fold"/>
</dbReference>
<dbReference type="InterPro" id="IPR011050">
    <property type="entry name" value="Pectin_lyase_fold/virulence"/>
</dbReference>
<evidence type="ECO:0000256" key="6">
    <source>
        <dbReference type="ARBA" id="ARBA00023295"/>
    </source>
</evidence>
<dbReference type="GO" id="GO:0005975">
    <property type="term" value="P:carbohydrate metabolic process"/>
    <property type="evidence" value="ECO:0007669"/>
    <property type="project" value="InterPro"/>
</dbReference>
<feature type="signal peptide" evidence="10">
    <location>
        <begin position="1"/>
        <end position="28"/>
    </location>
</feature>
<name>A0A3L6QNX8_PANMI</name>
<feature type="region of interest" description="Disordered" evidence="9">
    <location>
        <begin position="24"/>
        <end position="142"/>
    </location>
</feature>
<dbReference type="PANTHER" id="PTHR31375">
    <property type="match status" value="1"/>
</dbReference>
<feature type="compositionally biased region" description="Basic and acidic residues" evidence="9">
    <location>
        <begin position="120"/>
        <end position="137"/>
    </location>
</feature>
<dbReference type="GO" id="GO:0004650">
    <property type="term" value="F:polygalacturonase activity"/>
    <property type="evidence" value="ECO:0007669"/>
    <property type="project" value="InterPro"/>
</dbReference>
<gene>
    <name evidence="11" type="ORF">C2845_PM04G13630</name>
</gene>
<feature type="compositionally biased region" description="Basic residues" evidence="9">
    <location>
        <begin position="30"/>
        <end position="41"/>
    </location>
</feature>
<evidence type="ECO:0000256" key="4">
    <source>
        <dbReference type="ARBA" id="ARBA00022525"/>
    </source>
</evidence>
<protein>
    <submittedName>
        <fullName evidence="11">Polygalacturonase</fullName>
    </submittedName>
</protein>
<keyword evidence="3" id="KW-0134">Cell wall</keyword>
<keyword evidence="6 8" id="KW-0326">Glycosidase</keyword>
<evidence type="ECO:0000256" key="9">
    <source>
        <dbReference type="SAM" id="MobiDB-lite"/>
    </source>
</evidence>
<evidence type="ECO:0000313" key="11">
    <source>
        <dbReference type="EMBL" id="RLM84405.1"/>
    </source>
</evidence>
<dbReference type="InterPro" id="IPR000743">
    <property type="entry name" value="Glyco_hydro_28"/>
</dbReference>
<organism evidence="11 12">
    <name type="scientific">Panicum miliaceum</name>
    <name type="common">Proso millet</name>
    <name type="synonym">Broomcorn millet</name>
    <dbReference type="NCBI Taxonomy" id="4540"/>
    <lineage>
        <taxon>Eukaryota</taxon>
        <taxon>Viridiplantae</taxon>
        <taxon>Streptophyta</taxon>
        <taxon>Embryophyta</taxon>
        <taxon>Tracheophyta</taxon>
        <taxon>Spermatophyta</taxon>
        <taxon>Magnoliopsida</taxon>
        <taxon>Liliopsida</taxon>
        <taxon>Poales</taxon>
        <taxon>Poaceae</taxon>
        <taxon>PACMAD clade</taxon>
        <taxon>Panicoideae</taxon>
        <taxon>Panicodae</taxon>
        <taxon>Paniceae</taxon>
        <taxon>Panicinae</taxon>
        <taxon>Panicum</taxon>
        <taxon>Panicum sect. Panicum</taxon>
    </lineage>
</organism>
<dbReference type="SUPFAM" id="SSF51126">
    <property type="entry name" value="Pectin lyase-like"/>
    <property type="match status" value="1"/>
</dbReference>
<keyword evidence="7" id="KW-0961">Cell wall biogenesis/degradation</keyword>
<evidence type="ECO:0000256" key="1">
    <source>
        <dbReference type="ARBA" id="ARBA00004191"/>
    </source>
</evidence>
<accession>A0A3L6QNX8</accession>
<evidence type="ECO:0000256" key="5">
    <source>
        <dbReference type="ARBA" id="ARBA00022801"/>
    </source>
</evidence>
<evidence type="ECO:0000256" key="2">
    <source>
        <dbReference type="ARBA" id="ARBA00008834"/>
    </source>
</evidence>
<evidence type="ECO:0000256" key="10">
    <source>
        <dbReference type="SAM" id="SignalP"/>
    </source>
</evidence>